<dbReference type="InterPro" id="IPR020084">
    <property type="entry name" value="NUDIX_hydrolase_CS"/>
</dbReference>
<evidence type="ECO:0000313" key="6">
    <source>
        <dbReference type="EMBL" id="MBB6039689.1"/>
    </source>
</evidence>
<feature type="domain" description="Nudix hydrolase" evidence="5">
    <location>
        <begin position="4"/>
        <end position="139"/>
    </location>
</feature>
<proteinExistence type="inferred from homology"/>
<keyword evidence="7" id="KW-1185">Reference proteome</keyword>
<name>A0A841G4M6_9ACTN</name>
<dbReference type="PRINTS" id="PR00502">
    <property type="entry name" value="NUDIXFAMILY"/>
</dbReference>
<dbReference type="PROSITE" id="PS00893">
    <property type="entry name" value="NUDIX_BOX"/>
    <property type="match status" value="1"/>
</dbReference>
<dbReference type="InterPro" id="IPR015797">
    <property type="entry name" value="NUDIX_hydrolase-like_dom_sf"/>
</dbReference>
<dbReference type="Pfam" id="PF00293">
    <property type="entry name" value="NUDIX"/>
    <property type="match status" value="1"/>
</dbReference>
<dbReference type="InterPro" id="IPR020476">
    <property type="entry name" value="Nudix_hydrolase"/>
</dbReference>
<dbReference type="Proteomes" id="UP000548476">
    <property type="component" value="Unassembled WGS sequence"/>
</dbReference>
<dbReference type="PANTHER" id="PTHR43046:SF14">
    <property type="entry name" value="MUTT_NUDIX FAMILY PROTEIN"/>
    <property type="match status" value="1"/>
</dbReference>
<dbReference type="Gene3D" id="3.90.79.10">
    <property type="entry name" value="Nucleoside Triphosphate Pyrophosphohydrolase"/>
    <property type="match status" value="1"/>
</dbReference>
<evidence type="ECO:0000256" key="4">
    <source>
        <dbReference type="RuleBase" id="RU003476"/>
    </source>
</evidence>
<reference evidence="6 7" key="1">
    <citation type="submission" date="2020-08" db="EMBL/GenBank/DDBJ databases">
        <title>Genomic Encyclopedia of Type Strains, Phase IV (KMG-IV): sequencing the most valuable type-strain genomes for metagenomic binning, comparative biology and taxonomic classification.</title>
        <authorList>
            <person name="Goeker M."/>
        </authorList>
    </citation>
    <scope>NUCLEOTIDE SEQUENCE [LARGE SCALE GENOMIC DNA]</scope>
    <source>
        <strain evidence="6 7">YIM 65646</strain>
    </source>
</reference>
<comment type="cofactor">
    <cofactor evidence="1">
        <name>Mg(2+)</name>
        <dbReference type="ChEBI" id="CHEBI:18420"/>
    </cofactor>
</comment>
<organism evidence="6 7">
    <name type="scientific">Phytomonospora endophytica</name>
    <dbReference type="NCBI Taxonomy" id="714109"/>
    <lineage>
        <taxon>Bacteria</taxon>
        <taxon>Bacillati</taxon>
        <taxon>Actinomycetota</taxon>
        <taxon>Actinomycetes</taxon>
        <taxon>Micromonosporales</taxon>
        <taxon>Micromonosporaceae</taxon>
        <taxon>Phytomonospora</taxon>
    </lineage>
</organism>
<keyword evidence="3 4" id="KW-0378">Hydrolase</keyword>
<evidence type="ECO:0000313" key="7">
    <source>
        <dbReference type="Proteomes" id="UP000548476"/>
    </source>
</evidence>
<dbReference type="SUPFAM" id="SSF55811">
    <property type="entry name" value="Nudix"/>
    <property type="match status" value="1"/>
</dbReference>
<dbReference type="EMBL" id="JACHGT010000024">
    <property type="protein sequence ID" value="MBB6039689.1"/>
    <property type="molecule type" value="Genomic_DNA"/>
</dbReference>
<evidence type="ECO:0000256" key="3">
    <source>
        <dbReference type="ARBA" id="ARBA00022801"/>
    </source>
</evidence>
<dbReference type="InterPro" id="IPR000086">
    <property type="entry name" value="NUDIX_hydrolase_dom"/>
</dbReference>
<dbReference type="AlphaFoldDB" id="A0A841G4M6"/>
<evidence type="ECO:0000259" key="5">
    <source>
        <dbReference type="PROSITE" id="PS51462"/>
    </source>
</evidence>
<protein>
    <submittedName>
        <fullName evidence="6">8-oxo-dGTP pyrophosphatase MutT (NUDIX family)</fullName>
    </submittedName>
</protein>
<evidence type="ECO:0000256" key="1">
    <source>
        <dbReference type="ARBA" id="ARBA00001946"/>
    </source>
</evidence>
<dbReference type="RefSeq" id="WP_184792769.1">
    <property type="nucleotide sequence ID" value="NZ_BONT01000028.1"/>
</dbReference>
<dbReference type="PANTHER" id="PTHR43046">
    <property type="entry name" value="GDP-MANNOSE MANNOSYL HYDROLASE"/>
    <property type="match status" value="1"/>
</dbReference>
<comment type="caution">
    <text evidence="6">The sequence shown here is derived from an EMBL/GenBank/DDBJ whole genome shotgun (WGS) entry which is preliminary data.</text>
</comment>
<sequence length="149" mass="16295">MPTKYTSPVDVFLILTRGEEVLLALRRNTGYGDGQWNFPSGKLEDGEAVDVAMCREAWEELGLKLTPADLPPPRLLHVRSPEGQGRIGLFYPVELDAARFGEPVNAEPHKCGGLRWFPLGEAPEGTVPYTAQGWTLWRSGAAYGAAGWG</sequence>
<comment type="similarity">
    <text evidence="2 4">Belongs to the Nudix hydrolase family.</text>
</comment>
<dbReference type="PROSITE" id="PS51462">
    <property type="entry name" value="NUDIX"/>
    <property type="match status" value="1"/>
</dbReference>
<gene>
    <name evidence="6" type="ORF">HNR73_007586</name>
</gene>
<accession>A0A841G4M6</accession>
<dbReference type="GO" id="GO:0016787">
    <property type="term" value="F:hydrolase activity"/>
    <property type="evidence" value="ECO:0007669"/>
    <property type="project" value="UniProtKB-KW"/>
</dbReference>
<evidence type="ECO:0000256" key="2">
    <source>
        <dbReference type="ARBA" id="ARBA00005582"/>
    </source>
</evidence>